<proteinExistence type="predicted"/>
<dbReference type="EMBL" id="JTCM02000189">
    <property type="protein sequence ID" value="NEU77396.1"/>
    <property type="molecule type" value="Genomic_DNA"/>
</dbReference>
<organism evidence="2 3">
    <name type="scientific">Hassallia byssoidea VB512170</name>
    <dbReference type="NCBI Taxonomy" id="1304833"/>
    <lineage>
        <taxon>Bacteria</taxon>
        <taxon>Bacillati</taxon>
        <taxon>Cyanobacteriota</taxon>
        <taxon>Cyanophyceae</taxon>
        <taxon>Nostocales</taxon>
        <taxon>Tolypothrichaceae</taxon>
        <taxon>Hassallia</taxon>
    </lineage>
</organism>
<dbReference type="Proteomes" id="UP000031549">
    <property type="component" value="Unassembled WGS sequence"/>
</dbReference>
<gene>
    <name evidence="2" type="ORF">PI95_034235</name>
</gene>
<feature type="compositionally biased region" description="Polar residues" evidence="1">
    <location>
        <begin position="45"/>
        <end position="63"/>
    </location>
</feature>
<evidence type="ECO:0000256" key="1">
    <source>
        <dbReference type="SAM" id="MobiDB-lite"/>
    </source>
</evidence>
<dbReference type="RefSeq" id="WP_039747799.1">
    <property type="nucleotide sequence ID" value="NZ_JTCM02000189.1"/>
</dbReference>
<feature type="region of interest" description="Disordered" evidence="1">
    <location>
        <begin position="1"/>
        <end position="69"/>
    </location>
</feature>
<keyword evidence="3" id="KW-1185">Reference proteome</keyword>
<name>A0A846HJ52_9CYAN</name>
<protein>
    <submittedName>
        <fullName evidence="2">Uncharacterized protein</fullName>
    </submittedName>
</protein>
<comment type="caution">
    <text evidence="2">The sequence shown here is derived from an EMBL/GenBank/DDBJ whole genome shotgun (WGS) entry which is preliminary data.</text>
</comment>
<feature type="compositionally biased region" description="Polar residues" evidence="1">
    <location>
        <begin position="22"/>
        <end position="37"/>
    </location>
</feature>
<dbReference type="AlphaFoldDB" id="A0A846HJ52"/>
<accession>A0A846HJ52</accession>
<reference evidence="2 3" key="1">
    <citation type="journal article" date="2015" name="Genome Announc.">
        <title>Draft Genome Sequence of Cyanobacterium Hassallia byssoidea Strain VB512170, Isolated from Monuments in India.</title>
        <authorList>
            <person name="Singh D."/>
            <person name="Chandrababunaidu M.M."/>
            <person name="Panda A."/>
            <person name="Sen D."/>
            <person name="Bhattacharyya S."/>
            <person name="Adhikary S.P."/>
            <person name="Tripathy S."/>
        </authorList>
    </citation>
    <scope>NUCLEOTIDE SEQUENCE [LARGE SCALE GENOMIC DNA]</scope>
    <source>
        <strain evidence="2 3">VB512170</strain>
    </source>
</reference>
<sequence>MPVDYAEPTQLQNFKVEVFQPGSDTPTLTKPTNSPTYKTAPDQLTVPNRDTSLGKPNNLPSRQDSLRNDGQYRTVDVTPTNTAKSPSIKQLNQLGNGTAGEAAIAEAAYYAGFLIDGVIDGLQSKNFENDSLRLKRTVLEDLSYKTGNMAGKEARDLTEDAIKSSEKLLDDLWRNKPTFEIPQVKIPKFDLPKLPNLEPPKFPEFKFPEISFPKPQPVNFPTPQPKTSSLTEQLKRLDMFDCGGATMKISYVALLTQRIRSTPTGSIEEIVFSQSDIKTFIAALVKEDPNSANLTTSQILEGAGQSGANYRVDEGNIKFRAFRFIPTEASGGGDDGYYQGVKYHSFPFYRATTLTIDISKGGSIRKILALLSDKNIEPEVYEFYTDLPDKIGCFLPVPETPPPPPPPPPPEDDCCRMGCCPKPTEIDYRLIKAIVDQTLKEQKFAIQVPICKCEFNNKTNKWTPKTDTVIMEVFATSQLQADQLAQLHLENARQAADLCLARNTEEPIAAIPQSWQIRHEGGKPQLVIHCAEKKEDGKYGSAMYPITVPHWKGGIHDKPPLPAYKKGNWEGILVLADNTKVTINAANEAECTKILNAIKPWIKSEMLKNSYFKGGKINADIKPTLVKPMYGRYFKTGQKDNKPDWRVDFL</sequence>
<evidence type="ECO:0000313" key="2">
    <source>
        <dbReference type="EMBL" id="NEU77396.1"/>
    </source>
</evidence>
<evidence type="ECO:0000313" key="3">
    <source>
        <dbReference type="Proteomes" id="UP000031549"/>
    </source>
</evidence>